<feature type="domain" description="DUF1828" evidence="1">
    <location>
        <begin position="33"/>
        <end position="122"/>
    </location>
</feature>
<dbReference type="InterPro" id="IPR014961">
    <property type="entry name" value="DUF1829"/>
</dbReference>
<accession>A0A848EVR5</accession>
<dbReference type="Pfam" id="PF08862">
    <property type="entry name" value="DUF1829"/>
    <property type="match status" value="1"/>
</dbReference>
<dbReference type="InterPro" id="IPR014960">
    <property type="entry name" value="DUF1828"/>
</dbReference>
<name>A0A848EVR5_MEGEL</name>
<dbReference type="Proteomes" id="UP000536773">
    <property type="component" value="Unassembled WGS sequence"/>
</dbReference>
<reference evidence="3 4" key="1">
    <citation type="submission" date="2020-04" db="EMBL/GenBank/DDBJ databases">
        <authorList>
            <person name="Hitch T.C.A."/>
            <person name="Wylensek D."/>
            <person name="Clavel T."/>
        </authorList>
    </citation>
    <scope>NUCLEOTIDE SEQUENCE [LARGE SCALE GENOMIC DNA]</scope>
    <source>
        <strain evidence="3 4">WCA-386-APC-2A</strain>
    </source>
</reference>
<dbReference type="EMBL" id="JABBJH010000029">
    <property type="protein sequence ID" value="NMK39992.1"/>
    <property type="molecule type" value="Genomic_DNA"/>
</dbReference>
<evidence type="ECO:0000313" key="3">
    <source>
        <dbReference type="EMBL" id="NMK39992.1"/>
    </source>
</evidence>
<proteinExistence type="predicted"/>
<feature type="domain" description="DUF1829" evidence="2">
    <location>
        <begin position="160"/>
        <end position="247"/>
    </location>
</feature>
<dbReference type="AlphaFoldDB" id="A0A848EVR5"/>
<evidence type="ECO:0000313" key="4">
    <source>
        <dbReference type="Proteomes" id="UP000536773"/>
    </source>
</evidence>
<evidence type="ECO:0000259" key="1">
    <source>
        <dbReference type="Pfam" id="PF08861"/>
    </source>
</evidence>
<dbReference type="RefSeq" id="WP_169014033.1">
    <property type="nucleotide sequence ID" value="NZ_JABBJH010000029.1"/>
</dbReference>
<comment type="caution">
    <text evidence="3">The sequence shown here is derived from an EMBL/GenBank/DDBJ whole genome shotgun (WGS) entry which is preliminary data.</text>
</comment>
<sequence>MTWLDNAINEYVTFLKSHLKKSDLQNGWFSITTPFLNMFNDCIEIYCRKDDDTITLSDGKETLRNLELFGVNISRSKIKKSILSSILLNYGITLQDGELIAKTSMKGFGQTKHNLICCITEISDMYMLSKPTVASAFIEDIDKFFRENKIIATPNFMSKGATGLEFNFAYQIAGMDEEILIDAFNIINRSNLAKFIFDWNDIRDARQAKARKEVRGLAIINDEKEVDRKYLDALIAKGTDYILFSERLKPENLQKLTAA</sequence>
<protein>
    <submittedName>
        <fullName evidence="3">DUF1828 domain-containing protein</fullName>
    </submittedName>
</protein>
<dbReference type="Pfam" id="PF08861">
    <property type="entry name" value="DUF1828"/>
    <property type="match status" value="1"/>
</dbReference>
<organism evidence="3 4">
    <name type="scientific">Megasphaera elsdenii</name>
    <dbReference type="NCBI Taxonomy" id="907"/>
    <lineage>
        <taxon>Bacteria</taxon>
        <taxon>Bacillati</taxon>
        <taxon>Bacillota</taxon>
        <taxon>Negativicutes</taxon>
        <taxon>Veillonellales</taxon>
        <taxon>Veillonellaceae</taxon>
        <taxon>Megasphaera</taxon>
    </lineage>
</organism>
<gene>
    <name evidence="3" type="ORF">HG933_11580</name>
</gene>
<evidence type="ECO:0000259" key="2">
    <source>
        <dbReference type="Pfam" id="PF08862"/>
    </source>
</evidence>